<proteinExistence type="predicted"/>
<dbReference type="Proteomes" id="UP001238450">
    <property type="component" value="Unassembled WGS sequence"/>
</dbReference>
<comment type="caution">
    <text evidence="1">The sequence shown here is derived from an EMBL/GenBank/DDBJ whole genome shotgun (WGS) entry which is preliminary data.</text>
</comment>
<sequence length="51" mass="5801">MGVIGLLIVLEGMCNAELLFIENTSVTEKIRMLEAMKTLSDFFIRYSPFKS</sequence>
<dbReference type="EMBL" id="JAUSUV010000019">
    <property type="protein sequence ID" value="MDQ0418851.1"/>
    <property type="molecule type" value="Genomic_DNA"/>
</dbReference>
<organism evidence="1 2">
    <name type="scientific">Croceifilum oryzae</name>
    <dbReference type="NCBI Taxonomy" id="1553429"/>
    <lineage>
        <taxon>Bacteria</taxon>
        <taxon>Bacillati</taxon>
        <taxon>Bacillota</taxon>
        <taxon>Bacilli</taxon>
        <taxon>Bacillales</taxon>
        <taxon>Thermoactinomycetaceae</taxon>
        <taxon>Croceifilum</taxon>
    </lineage>
</organism>
<evidence type="ECO:0000313" key="2">
    <source>
        <dbReference type="Proteomes" id="UP001238450"/>
    </source>
</evidence>
<protein>
    <submittedName>
        <fullName evidence="1">Uncharacterized protein</fullName>
    </submittedName>
</protein>
<accession>A0AAJ1TN12</accession>
<gene>
    <name evidence="1" type="ORF">J2Z48_003056</name>
</gene>
<evidence type="ECO:0000313" key="1">
    <source>
        <dbReference type="EMBL" id="MDQ0418851.1"/>
    </source>
</evidence>
<name>A0AAJ1TN12_9BACL</name>
<dbReference type="AlphaFoldDB" id="A0AAJ1TN12"/>
<reference evidence="1 2" key="1">
    <citation type="submission" date="2023-07" db="EMBL/GenBank/DDBJ databases">
        <title>Genomic Encyclopedia of Type Strains, Phase IV (KMG-IV): sequencing the most valuable type-strain genomes for metagenomic binning, comparative biology and taxonomic classification.</title>
        <authorList>
            <person name="Goeker M."/>
        </authorList>
    </citation>
    <scope>NUCLEOTIDE SEQUENCE [LARGE SCALE GENOMIC DNA]</scope>
    <source>
        <strain evidence="1 2">DSM 46876</strain>
    </source>
</reference>
<keyword evidence="2" id="KW-1185">Reference proteome</keyword>